<organism evidence="1 2">
    <name type="scientific">Sphaerodactylus townsendi</name>
    <dbReference type="NCBI Taxonomy" id="933632"/>
    <lineage>
        <taxon>Eukaryota</taxon>
        <taxon>Metazoa</taxon>
        <taxon>Chordata</taxon>
        <taxon>Craniata</taxon>
        <taxon>Vertebrata</taxon>
        <taxon>Euteleostomi</taxon>
        <taxon>Lepidosauria</taxon>
        <taxon>Squamata</taxon>
        <taxon>Bifurcata</taxon>
        <taxon>Gekkota</taxon>
        <taxon>Sphaerodactylidae</taxon>
        <taxon>Sphaerodactylus</taxon>
    </lineage>
</organism>
<dbReference type="Proteomes" id="UP000827872">
    <property type="component" value="Linkage Group LG03"/>
</dbReference>
<evidence type="ECO:0000313" key="2">
    <source>
        <dbReference type="Proteomes" id="UP000827872"/>
    </source>
</evidence>
<gene>
    <name evidence="1" type="ORF">K3G42_028667</name>
</gene>
<name>A0ACB8EL12_9SAUR</name>
<dbReference type="EMBL" id="CM037616">
    <property type="protein sequence ID" value="KAH7993017.1"/>
    <property type="molecule type" value="Genomic_DNA"/>
</dbReference>
<keyword evidence="2" id="KW-1185">Reference proteome</keyword>
<comment type="caution">
    <text evidence="1">The sequence shown here is derived from an EMBL/GenBank/DDBJ whole genome shotgun (WGS) entry which is preliminary data.</text>
</comment>
<sequence>MVTRESDADGMSVLGEDVCQDRRREKSQGSQGSAQQRKQLPKFKAGGDQSLKRSEKPQVGDCSIQMQAGEKPGMKSLLGSYQHPFRKGREQIARGTEDIFGKRLGSHRGMGSIAVIQHQKIGGKEIVPQEQELSDDSMRSGQMNISSLKLV</sequence>
<evidence type="ECO:0000313" key="1">
    <source>
        <dbReference type="EMBL" id="KAH7993017.1"/>
    </source>
</evidence>
<reference evidence="1" key="1">
    <citation type="submission" date="2021-08" db="EMBL/GenBank/DDBJ databases">
        <title>The first chromosome-level gecko genome reveals the dynamic sex chromosomes of Neotropical dwarf geckos (Sphaerodactylidae: Sphaerodactylus).</title>
        <authorList>
            <person name="Pinto B.J."/>
            <person name="Keating S.E."/>
            <person name="Gamble T."/>
        </authorList>
    </citation>
    <scope>NUCLEOTIDE SEQUENCE</scope>
    <source>
        <strain evidence="1">TG3544</strain>
    </source>
</reference>
<protein>
    <submittedName>
        <fullName evidence="1">Uncharacterized protein</fullName>
    </submittedName>
</protein>
<proteinExistence type="predicted"/>
<accession>A0ACB8EL12</accession>